<evidence type="ECO:0000256" key="3">
    <source>
        <dbReference type="ARBA" id="ARBA00023157"/>
    </source>
</evidence>
<dbReference type="InterPro" id="IPR051275">
    <property type="entry name" value="Cell_adhesion_signaling"/>
</dbReference>
<dbReference type="Gene3D" id="2.60.40.10">
    <property type="entry name" value="Immunoglobulins"/>
    <property type="match status" value="1"/>
</dbReference>
<evidence type="ECO:0000259" key="6">
    <source>
        <dbReference type="PROSITE" id="PS50835"/>
    </source>
</evidence>
<gene>
    <name evidence="7" type="primary">NPHS1_1</name>
    <name evidence="7" type="ORF">Ciccas_006389</name>
</gene>
<proteinExistence type="predicted"/>
<feature type="domain" description="Ig-like" evidence="6">
    <location>
        <begin position="9"/>
        <end position="107"/>
    </location>
</feature>
<evidence type="ECO:0000256" key="2">
    <source>
        <dbReference type="ARBA" id="ARBA00023136"/>
    </source>
</evidence>
<organism evidence="7 8">
    <name type="scientific">Cichlidogyrus casuarinus</name>
    <dbReference type="NCBI Taxonomy" id="1844966"/>
    <lineage>
        <taxon>Eukaryota</taxon>
        <taxon>Metazoa</taxon>
        <taxon>Spiralia</taxon>
        <taxon>Lophotrochozoa</taxon>
        <taxon>Platyhelminthes</taxon>
        <taxon>Monogenea</taxon>
        <taxon>Monopisthocotylea</taxon>
        <taxon>Dactylogyridea</taxon>
        <taxon>Ancyrocephalidae</taxon>
        <taxon>Cichlidogyrus</taxon>
    </lineage>
</organism>
<evidence type="ECO:0000313" key="8">
    <source>
        <dbReference type="Proteomes" id="UP001626550"/>
    </source>
</evidence>
<comment type="caution">
    <text evidence="7">The sequence shown here is derived from an EMBL/GenBank/DDBJ whole genome shotgun (WGS) entry which is preliminary data.</text>
</comment>
<evidence type="ECO:0000256" key="5">
    <source>
        <dbReference type="ARBA" id="ARBA00023319"/>
    </source>
</evidence>
<dbReference type="GO" id="GO:0016020">
    <property type="term" value="C:membrane"/>
    <property type="evidence" value="ECO:0007669"/>
    <property type="project" value="UniProtKB-SubCell"/>
</dbReference>
<dbReference type="InterPro" id="IPR007110">
    <property type="entry name" value="Ig-like_dom"/>
</dbReference>
<evidence type="ECO:0000313" key="7">
    <source>
        <dbReference type="EMBL" id="KAL3314982.1"/>
    </source>
</evidence>
<dbReference type="SUPFAM" id="SSF48726">
    <property type="entry name" value="Immunoglobulin"/>
    <property type="match status" value="1"/>
</dbReference>
<name>A0ABD2Q725_9PLAT</name>
<dbReference type="PROSITE" id="PS50835">
    <property type="entry name" value="IG_LIKE"/>
    <property type="match status" value="1"/>
</dbReference>
<sequence>MFSEQPGKPEIGGYESGQLMAGGSELKLSCVADAGKPSATLIWYESNKMHPSLTELKILRQGILTDELPDGKVSSTILISLSAEKNGKYYFCGAINEGFDIKLETLSNGVQLNVAFMTFPGANLTISSGFDLSIQQPHKTNDMRLLRQRTETVNQTLSQTIYRLIPQWHLPYIEMGTKQSAELFCQSGLANPPANIIWRHWKCPKSEENISDSQPLQRARRSAFPVRDLSMDKSIQDNCVPQTLAG</sequence>
<dbReference type="InterPro" id="IPR013783">
    <property type="entry name" value="Ig-like_fold"/>
</dbReference>
<dbReference type="PANTHER" id="PTHR11640:SF164">
    <property type="entry name" value="MAM DOMAIN-CONTAINING GLYCOSYLPHOSPHATIDYLINOSITOL ANCHOR PROTEIN 1"/>
    <property type="match status" value="1"/>
</dbReference>
<reference evidence="7 8" key="1">
    <citation type="submission" date="2024-11" db="EMBL/GenBank/DDBJ databases">
        <title>Adaptive evolution of stress response genes in parasites aligns with host niche diversity.</title>
        <authorList>
            <person name="Hahn C."/>
            <person name="Resl P."/>
        </authorList>
    </citation>
    <scope>NUCLEOTIDE SEQUENCE [LARGE SCALE GENOMIC DNA]</scope>
    <source>
        <strain evidence="7">EGGRZ-B1_66</strain>
        <tissue evidence="7">Body</tissue>
    </source>
</reference>
<keyword evidence="8" id="KW-1185">Reference proteome</keyword>
<comment type="subcellular location">
    <subcellularLocation>
        <location evidence="1">Membrane</location>
        <topology evidence="1">Single-pass type I membrane protein</topology>
    </subcellularLocation>
</comment>
<accession>A0ABD2Q725</accession>
<keyword evidence="3" id="KW-1015">Disulfide bond</keyword>
<dbReference type="AlphaFoldDB" id="A0ABD2Q725"/>
<evidence type="ECO:0000256" key="4">
    <source>
        <dbReference type="ARBA" id="ARBA00023180"/>
    </source>
</evidence>
<protein>
    <submittedName>
        <fullName evidence="7">Nephrosis 1, congenital, Finnish type (Nephrin)</fullName>
    </submittedName>
</protein>
<keyword evidence="2" id="KW-0472">Membrane</keyword>
<dbReference type="InterPro" id="IPR036179">
    <property type="entry name" value="Ig-like_dom_sf"/>
</dbReference>
<dbReference type="EMBL" id="JBJKFK010000857">
    <property type="protein sequence ID" value="KAL3314982.1"/>
    <property type="molecule type" value="Genomic_DNA"/>
</dbReference>
<keyword evidence="5" id="KW-0393">Immunoglobulin domain</keyword>
<evidence type="ECO:0000256" key="1">
    <source>
        <dbReference type="ARBA" id="ARBA00004479"/>
    </source>
</evidence>
<keyword evidence="4" id="KW-0325">Glycoprotein</keyword>
<dbReference type="Proteomes" id="UP001626550">
    <property type="component" value="Unassembled WGS sequence"/>
</dbReference>
<dbReference type="PANTHER" id="PTHR11640">
    <property type="entry name" value="NEPHRIN"/>
    <property type="match status" value="1"/>
</dbReference>